<protein>
    <submittedName>
        <fullName evidence="2">Uncharacterized protein</fullName>
    </submittedName>
</protein>
<name>X1VDQ5_9ZZZZ</name>
<dbReference type="EMBL" id="BARW01027464">
    <property type="protein sequence ID" value="GAJ15702.1"/>
    <property type="molecule type" value="Genomic_DNA"/>
</dbReference>
<accession>X1VDQ5</accession>
<proteinExistence type="predicted"/>
<evidence type="ECO:0000256" key="1">
    <source>
        <dbReference type="SAM" id="Phobius"/>
    </source>
</evidence>
<keyword evidence="1" id="KW-0812">Transmembrane</keyword>
<keyword evidence="1" id="KW-0472">Membrane</keyword>
<sequence length="60" mass="6917">ELKWPERIALIIGALMLIMPGLWNNIVGFVAVGLILAEQLFLKRRQKLAQRDKESGKLWM</sequence>
<evidence type="ECO:0000313" key="2">
    <source>
        <dbReference type="EMBL" id="GAJ15702.1"/>
    </source>
</evidence>
<keyword evidence="1" id="KW-1133">Transmembrane helix</keyword>
<comment type="caution">
    <text evidence="2">The sequence shown here is derived from an EMBL/GenBank/DDBJ whole genome shotgun (WGS) entry which is preliminary data.</text>
</comment>
<organism evidence="2">
    <name type="scientific">marine sediment metagenome</name>
    <dbReference type="NCBI Taxonomy" id="412755"/>
    <lineage>
        <taxon>unclassified sequences</taxon>
        <taxon>metagenomes</taxon>
        <taxon>ecological metagenomes</taxon>
    </lineage>
</organism>
<reference evidence="2" key="1">
    <citation type="journal article" date="2014" name="Front. Microbiol.">
        <title>High frequency of phylogenetically diverse reductive dehalogenase-homologous genes in deep subseafloor sedimentary metagenomes.</title>
        <authorList>
            <person name="Kawai M."/>
            <person name="Futagami T."/>
            <person name="Toyoda A."/>
            <person name="Takaki Y."/>
            <person name="Nishi S."/>
            <person name="Hori S."/>
            <person name="Arai W."/>
            <person name="Tsubouchi T."/>
            <person name="Morono Y."/>
            <person name="Uchiyama I."/>
            <person name="Ito T."/>
            <person name="Fujiyama A."/>
            <person name="Inagaki F."/>
            <person name="Takami H."/>
        </authorList>
    </citation>
    <scope>NUCLEOTIDE SEQUENCE</scope>
    <source>
        <strain evidence="2">Expedition CK06-06</strain>
    </source>
</reference>
<feature type="non-terminal residue" evidence="2">
    <location>
        <position position="1"/>
    </location>
</feature>
<feature type="transmembrane region" description="Helical" evidence="1">
    <location>
        <begin position="12"/>
        <end position="37"/>
    </location>
</feature>
<dbReference type="AlphaFoldDB" id="X1VDQ5"/>
<gene>
    <name evidence="2" type="ORF">S12H4_44555</name>
</gene>